<keyword evidence="2" id="KW-1185">Reference proteome</keyword>
<gene>
    <name evidence="1" type="ORF">RJ641_022472</name>
</gene>
<dbReference type="Proteomes" id="UP001370490">
    <property type="component" value="Unassembled WGS sequence"/>
</dbReference>
<evidence type="ECO:0000313" key="2">
    <source>
        <dbReference type="Proteomes" id="UP001370490"/>
    </source>
</evidence>
<name>A0AAN8YTX8_9MAGN</name>
<evidence type="ECO:0000313" key="1">
    <source>
        <dbReference type="EMBL" id="KAK6912871.1"/>
    </source>
</evidence>
<organism evidence="1 2">
    <name type="scientific">Dillenia turbinata</name>
    <dbReference type="NCBI Taxonomy" id="194707"/>
    <lineage>
        <taxon>Eukaryota</taxon>
        <taxon>Viridiplantae</taxon>
        <taxon>Streptophyta</taxon>
        <taxon>Embryophyta</taxon>
        <taxon>Tracheophyta</taxon>
        <taxon>Spermatophyta</taxon>
        <taxon>Magnoliopsida</taxon>
        <taxon>eudicotyledons</taxon>
        <taxon>Gunneridae</taxon>
        <taxon>Pentapetalae</taxon>
        <taxon>Dilleniales</taxon>
        <taxon>Dilleniaceae</taxon>
        <taxon>Dillenia</taxon>
    </lineage>
</organism>
<dbReference type="AlphaFoldDB" id="A0AAN8YTX8"/>
<sequence>MMCIKSLVFVWLSRVSHSF</sequence>
<comment type="caution">
    <text evidence="1">The sequence shown here is derived from an EMBL/GenBank/DDBJ whole genome shotgun (WGS) entry which is preliminary data.</text>
</comment>
<reference evidence="1 2" key="1">
    <citation type="submission" date="2023-12" db="EMBL/GenBank/DDBJ databases">
        <title>A high-quality genome assembly for Dillenia turbinata (Dilleniales).</title>
        <authorList>
            <person name="Chanderbali A."/>
        </authorList>
    </citation>
    <scope>NUCLEOTIDE SEQUENCE [LARGE SCALE GENOMIC DNA]</scope>
    <source>
        <strain evidence="1">LSX21</strain>
        <tissue evidence="1">Leaf</tissue>
    </source>
</reference>
<proteinExistence type="predicted"/>
<protein>
    <submittedName>
        <fullName evidence="1">Uncharacterized protein</fullName>
    </submittedName>
</protein>
<dbReference type="EMBL" id="JBAMMX010000027">
    <property type="protein sequence ID" value="KAK6912871.1"/>
    <property type="molecule type" value="Genomic_DNA"/>
</dbReference>
<accession>A0AAN8YTX8</accession>